<reference evidence="2" key="1">
    <citation type="journal article" date="2015" name="BMC Genomics">
        <title>The chloroplast genomes of Bryopsis plumosa and Tydemania expeditionis (Bryopsidales, Chlorophyta): compact genomes and genes of bacterial origin.</title>
        <authorList>
            <person name="Leliaert F."/>
            <person name="Lopez-Bautista J.M."/>
        </authorList>
    </citation>
    <scope>NUCLEOTIDE SEQUENCE</scope>
    <source>
        <strain evidence="2">FL1151</strain>
    </source>
</reference>
<dbReference type="AlphaFoldDB" id="A0A0D6E1L0"/>
<protein>
    <submittedName>
        <fullName evidence="2">Putative DNA primase</fullName>
    </submittedName>
</protein>
<organism evidence="2">
    <name type="scientific">Tydemania expeditionis</name>
    <name type="common">Green alga</name>
    <dbReference type="NCBI Taxonomy" id="325645"/>
    <lineage>
        <taxon>Eukaryota</taxon>
        <taxon>Viridiplantae</taxon>
        <taxon>Chlorophyta</taxon>
        <taxon>core chlorophytes</taxon>
        <taxon>Ulvophyceae</taxon>
        <taxon>TCBD clade</taxon>
        <taxon>Bryopsidales</taxon>
        <taxon>Halimedineae</taxon>
        <taxon>Halimedaceae</taxon>
        <taxon>Udoteae</taxon>
        <taxon>Tydemania</taxon>
    </lineage>
</organism>
<name>A0A0D6E1L0_TYDEX</name>
<dbReference type="Pfam" id="PF08706">
    <property type="entry name" value="D5_N"/>
    <property type="match status" value="1"/>
</dbReference>
<dbReference type="InterPro" id="IPR014818">
    <property type="entry name" value="Phage/plasmid_primase_P4_C"/>
</dbReference>
<dbReference type="InterPro" id="IPR027417">
    <property type="entry name" value="P-loop_NTPase"/>
</dbReference>
<evidence type="ECO:0000259" key="1">
    <source>
        <dbReference type="Pfam" id="PF08706"/>
    </source>
</evidence>
<keyword evidence="2" id="KW-0934">Plastid</keyword>
<feature type="domain" description="Bacteriophage/plasmid primase P4 C-terminal" evidence="1">
    <location>
        <begin position="43"/>
        <end position="94"/>
    </location>
</feature>
<evidence type="ECO:0000313" key="2">
    <source>
        <dbReference type="EMBL" id="CEO91116.1"/>
    </source>
</evidence>
<gene>
    <name evidence="2" type="primary">orf16</name>
</gene>
<proteinExistence type="predicted"/>
<dbReference type="RefSeq" id="YP_009130586.1">
    <property type="nucleotide sequence ID" value="NC_026796.1"/>
</dbReference>
<dbReference type="GeneID" id="24020454"/>
<accession>A0A0D6E1L0</accession>
<dbReference type="Gene3D" id="3.40.50.300">
    <property type="entry name" value="P-loop containing nucleotide triphosphate hydrolases"/>
    <property type="match status" value="1"/>
</dbReference>
<sequence length="381" mass="43944">MLNIVLSEVKTNQWTYPCLENAVKLVAPKFLIGPDTAFELFSTRAYIGFKNGVWNFKTSKLLPHDLKWYISGFLPFNYVEIDPSVSLQTLCPRLCAWIIDRANNEEAYINILIGFLLLAVLDVRNLERFLFLSGYLATEKSTYLKLLQRLVPSNKAYVTTSETISSNFGLQDLTKISKTLLICHDIGSTVSSAFVNLLRNLVSSGESQNVQRKFERIAKMQFEGVVPLASNKNPFSQQQRKGIIDRRMVYVSFTNRVKTNQIQDFDTLFPPQELERFASFVVKQDLSLIIKFIRVINEDYMVRQGLLESFKENPQSLYLQNFITRRMTFYNNIWVPLGSPEDTENFQQGNTLYSAYLRYTKELGTGYFQLYAVSPRIFTVT</sequence>
<dbReference type="EMBL" id="LN810505">
    <property type="protein sequence ID" value="CEO91116.1"/>
    <property type="molecule type" value="Genomic_DNA"/>
</dbReference>
<geneLocation type="chloroplast" evidence="2"/>
<keyword evidence="2" id="KW-0150">Chloroplast</keyword>
<dbReference type="SUPFAM" id="SSF52540">
    <property type="entry name" value="P-loop containing nucleoside triphosphate hydrolases"/>
    <property type="match status" value="1"/>
</dbReference>